<comment type="caution">
    <text evidence="1">The sequence shown here is derived from an EMBL/GenBank/DDBJ whole genome shotgun (WGS) entry which is preliminary data.</text>
</comment>
<dbReference type="Proteomes" id="UP001151760">
    <property type="component" value="Unassembled WGS sequence"/>
</dbReference>
<keyword evidence="2" id="KW-1185">Reference proteome</keyword>
<reference evidence="1" key="2">
    <citation type="submission" date="2022-01" db="EMBL/GenBank/DDBJ databases">
        <authorList>
            <person name="Yamashiro T."/>
            <person name="Shiraishi A."/>
            <person name="Satake H."/>
            <person name="Nakayama K."/>
        </authorList>
    </citation>
    <scope>NUCLEOTIDE SEQUENCE</scope>
</reference>
<organism evidence="1 2">
    <name type="scientific">Tanacetum coccineum</name>
    <dbReference type="NCBI Taxonomy" id="301880"/>
    <lineage>
        <taxon>Eukaryota</taxon>
        <taxon>Viridiplantae</taxon>
        <taxon>Streptophyta</taxon>
        <taxon>Embryophyta</taxon>
        <taxon>Tracheophyta</taxon>
        <taxon>Spermatophyta</taxon>
        <taxon>Magnoliopsida</taxon>
        <taxon>eudicotyledons</taxon>
        <taxon>Gunneridae</taxon>
        <taxon>Pentapetalae</taxon>
        <taxon>asterids</taxon>
        <taxon>campanulids</taxon>
        <taxon>Asterales</taxon>
        <taxon>Asteraceae</taxon>
        <taxon>Asteroideae</taxon>
        <taxon>Anthemideae</taxon>
        <taxon>Anthemidinae</taxon>
        <taxon>Tanacetum</taxon>
    </lineage>
</organism>
<reference evidence="1" key="1">
    <citation type="journal article" date="2022" name="Int. J. Mol. Sci.">
        <title>Draft Genome of Tanacetum Coccineum: Genomic Comparison of Closely Related Tanacetum-Family Plants.</title>
        <authorList>
            <person name="Yamashiro T."/>
            <person name="Shiraishi A."/>
            <person name="Nakayama K."/>
            <person name="Satake H."/>
        </authorList>
    </citation>
    <scope>NUCLEOTIDE SEQUENCE</scope>
</reference>
<dbReference type="EMBL" id="BQNB010013147">
    <property type="protein sequence ID" value="GJT12437.1"/>
    <property type="molecule type" value="Genomic_DNA"/>
</dbReference>
<gene>
    <name evidence="1" type="ORF">Tco_0859479</name>
</gene>
<evidence type="ECO:0000313" key="2">
    <source>
        <dbReference type="Proteomes" id="UP001151760"/>
    </source>
</evidence>
<name>A0ABQ5BEB5_9ASTR</name>
<proteinExistence type="predicted"/>
<evidence type="ECO:0000313" key="1">
    <source>
        <dbReference type="EMBL" id="GJT12437.1"/>
    </source>
</evidence>
<protein>
    <submittedName>
        <fullName evidence="1">Uncharacterized protein</fullName>
    </submittedName>
</protein>
<sequence length="66" mass="7569">MLQVPPKKTPRLTGICSGRKADSPIRNIVFSPETKVHCFNRDDMEFDDMDQAAEEWEHENAYSDNG</sequence>
<accession>A0ABQ5BEB5</accession>